<dbReference type="PANTHER" id="PTHR14091">
    <property type="entry name" value="PERIODIC TRYPTOPHAN PROTEIN 1"/>
    <property type="match status" value="1"/>
</dbReference>
<evidence type="ECO:0000256" key="2">
    <source>
        <dbReference type="ARBA" id="ARBA00022574"/>
    </source>
</evidence>
<dbReference type="RefSeq" id="XP_002775626.1">
    <property type="nucleotide sequence ID" value="XM_002775580.1"/>
</dbReference>
<keyword evidence="2 4" id="KW-0853">WD repeat</keyword>
<dbReference type="InParanoid" id="C5L7I0"/>
<dbReference type="InterPro" id="IPR036322">
    <property type="entry name" value="WD40_repeat_dom_sf"/>
</dbReference>
<dbReference type="PROSITE" id="PS00678">
    <property type="entry name" value="WD_REPEATS_1"/>
    <property type="match status" value="1"/>
</dbReference>
<evidence type="ECO:0000313" key="6">
    <source>
        <dbReference type="Proteomes" id="UP000007800"/>
    </source>
</evidence>
<dbReference type="AlphaFoldDB" id="C5L7I0"/>
<dbReference type="PANTHER" id="PTHR14091:SF0">
    <property type="entry name" value="PERIODIC TRYPTOPHAN PROTEIN 1 HOMOLOG"/>
    <property type="match status" value="1"/>
</dbReference>
<evidence type="ECO:0000256" key="4">
    <source>
        <dbReference type="PROSITE-ProRule" id="PRU00221"/>
    </source>
</evidence>
<feature type="repeat" description="WD" evidence="4">
    <location>
        <begin position="94"/>
        <end position="116"/>
    </location>
</feature>
<feature type="non-terminal residue" evidence="5">
    <location>
        <position position="118"/>
    </location>
</feature>
<keyword evidence="3" id="KW-0677">Repeat</keyword>
<dbReference type="InterPro" id="IPR015943">
    <property type="entry name" value="WD40/YVTN_repeat-like_dom_sf"/>
</dbReference>
<dbReference type="Proteomes" id="UP000007800">
    <property type="component" value="Unassembled WGS sequence"/>
</dbReference>
<dbReference type="PROSITE" id="PS50082">
    <property type="entry name" value="WD_REPEATS_2"/>
    <property type="match status" value="1"/>
</dbReference>
<dbReference type="InterPro" id="IPR001680">
    <property type="entry name" value="WD40_rpt"/>
</dbReference>
<organism evidence="6">
    <name type="scientific">Perkinsus marinus (strain ATCC 50983 / TXsc)</name>
    <dbReference type="NCBI Taxonomy" id="423536"/>
    <lineage>
        <taxon>Eukaryota</taxon>
        <taxon>Sar</taxon>
        <taxon>Alveolata</taxon>
        <taxon>Perkinsozoa</taxon>
        <taxon>Perkinsea</taxon>
        <taxon>Perkinsida</taxon>
        <taxon>Perkinsidae</taxon>
        <taxon>Perkinsus</taxon>
    </lineage>
</organism>
<evidence type="ECO:0000256" key="1">
    <source>
        <dbReference type="ARBA" id="ARBA00022553"/>
    </source>
</evidence>
<keyword evidence="1" id="KW-0597">Phosphoprotein</keyword>
<protein>
    <submittedName>
        <fullName evidence="5">Uncharacterized protein</fullName>
    </submittedName>
</protein>
<dbReference type="SUPFAM" id="SSF50978">
    <property type="entry name" value="WD40 repeat-like"/>
    <property type="match status" value="1"/>
</dbReference>
<evidence type="ECO:0000256" key="3">
    <source>
        <dbReference type="ARBA" id="ARBA00022737"/>
    </source>
</evidence>
<sequence length="118" mass="12630">MAGSTKGSESFLAVGTSDQSIDIWDASLMYCMKPTATLGVRKAEMKGKNWTRRNKKKVRIGAQNVTKNANGISPQTNTGPGMCLDVSRVASNALASGSADETVKVWDLTSARAVCRYL</sequence>
<dbReference type="GO" id="GO:0005634">
    <property type="term" value="C:nucleus"/>
    <property type="evidence" value="ECO:0007669"/>
    <property type="project" value="TreeGrafter"/>
</dbReference>
<reference evidence="5 6" key="1">
    <citation type="submission" date="2008-07" db="EMBL/GenBank/DDBJ databases">
        <authorList>
            <person name="El-Sayed N."/>
            <person name="Caler E."/>
            <person name="Inman J."/>
            <person name="Amedeo P."/>
            <person name="Hass B."/>
            <person name="Wortman J."/>
        </authorList>
    </citation>
    <scope>NUCLEOTIDE SEQUENCE [LARGE SCALE GENOMIC DNA]</scope>
    <source>
        <strain evidence="6">ATCC 50983 / TXsc</strain>
    </source>
</reference>
<dbReference type="InterPro" id="IPR019775">
    <property type="entry name" value="WD40_repeat_CS"/>
</dbReference>
<dbReference type="Gene3D" id="2.130.10.10">
    <property type="entry name" value="YVTN repeat-like/Quinoprotein amine dehydrogenase"/>
    <property type="match status" value="1"/>
</dbReference>
<gene>
    <name evidence="5" type="ORF">Pmar_PMAR020604</name>
</gene>
<keyword evidence="6" id="KW-1185">Reference proteome</keyword>
<dbReference type="EMBL" id="GG679899">
    <property type="protein sequence ID" value="EER07442.1"/>
    <property type="molecule type" value="Genomic_DNA"/>
</dbReference>
<dbReference type="InterPro" id="IPR044285">
    <property type="entry name" value="PWP1"/>
</dbReference>
<accession>C5L7I0</accession>
<proteinExistence type="predicted"/>
<dbReference type="GO" id="GO:0006364">
    <property type="term" value="P:rRNA processing"/>
    <property type="evidence" value="ECO:0007669"/>
    <property type="project" value="InterPro"/>
</dbReference>
<dbReference type="GeneID" id="9041186"/>
<dbReference type="OrthoDB" id="270624at2759"/>
<evidence type="ECO:0000313" key="5">
    <source>
        <dbReference type="EMBL" id="EER07442.1"/>
    </source>
</evidence>
<name>C5L7I0_PERM5</name>